<sequence length="83" mass="9816">MFEYKLFNQLPAWSQVDVLNKNGTILAQRQHKDYTITLFYLNNYFVELWQKHGLEIIGTFHESVNPLTILEPYTESIHLPSAF</sequence>
<reference evidence="1" key="1">
    <citation type="submission" date="2020-02" db="EMBL/GenBank/DDBJ databases">
        <authorList>
            <person name="Meier V. D."/>
        </authorList>
    </citation>
    <scope>NUCLEOTIDE SEQUENCE</scope>
    <source>
        <strain evidence="1">AVDCRST_MAG95</strain>
    </source>
</reference>
<accession>A0A6J4JVL7</accession>
<name>A0A6J4JVL7_9BACT</name>
<organism evidence="1">
    <name type="scientific">uncultured Adhaeribacter sp</name>
    <dbReference type="NCBI Taxonomy" id="448109"/>
    <lineage>
        <taxon>Bacteria</taxon>
        <taxon>Pseudomonadati</taxon>
        <taxon>Bacteroidota</taxon>
        <taxon>Cytophagia</taxon>
        <taxon>Cytophagales</taxon>
        <taxon>Hymenobacteraceae</taxon>
        <taxon>Adhaeribacter</taxon>
        <taxon>environmental samples</taxon>
    </lineage>
</organism>
<dbReference type="AlphaFoldDB" id="A0A6J4JVL7"/>
<proteinExistence type="predicted"/>
<evidence type="ECO:0000313" key="1">
    <source>
        <dbReference type="EMBL" id="CAA9288813.1"/>
    </source>
</evidence>
<protein>
    <submittedName>
        <fullName evidence="1">Uncharacterized protein</fullName>
    </submittedName>
</protein>
<dbReference type="EMBL" id="CADCTJ010001212">
    <property type="protein sequence ID" value="CAA9288813.1"/>
    <property type="molecule type" value="Genomic_DNA"/>
</dbReference>
<gene>
    <name evidence="1" type="ORF">AVDCRST_MAG95-3855</name>
</gene>